<feature type="compositionally biased region" description="Basic residues" evidence="5">
    <location>
        <begin position="326"/>
        <end position="341"/>
    </location>
</feature>
<feature type="region of interest" description="Disordered" evidence="5">
    <location>
        <begin position="209"/>
        <end position="250"/>
    </location>
</feature>
<organism evidence="7 8">
    <name type="scientific">Echria macrotheca</name>
    <dbReference type="NCBI Taxonomy" id="438768"/>
    <lineage>
        <taxon>Eukaryota</taxon>
        <taxon>Fungi</taxon>
        <taxon>Dikarya</taxon>
        <taxon>Ascomycota</taxon>
        <taxon>Pezizomycotina</taxon>
        <taxon>Sordariomycetes</taxon>
        <taxon>Sordariomycetidae</taxon>
        <taxon>Sordariales</taxon>
        <taxon>Schizotheciaceae</taxon>
        <taxon>Echria</taxon>
    </lineage>
</organism>
<feature type="region of interest" description="Disordered" evidence="5">
    <location>
        <begin position="326"/>
        <end position="347"/>
    </location>
</feature>
<evidence type="ECO:0000256" key="5">
    <source>
        <dbReference type="SAM" id="MobiDB-lite"/>
    </source>
</evidence>
<comment type="caution">
    <text evidence="7">The sequence shown here is derived from an EMBL/GenBank/DDBJ whole genome shotgun (WGS) entry which is preliminary data.</text>
</comment>
<dbReference type="Proteomes" id="UP001239445">
    <property type="component" value="Unassembled WGS sequence"/>
</dbReference>
<sequence>MLPSSVRRVVATAPSSSAVLPSLASSAPRAATAACLGHALRPNGHQRRYSSSKPSSPGDGPHDYAARPSVPASGGSKASGEKRKRKAKEAAAPLAPQLPSVPSTRHIKDEAIALSTFFALHRPISVTQLLPSKVTDNAFAEIFNQRTRGHRVEDVMSTLSQTVHDLEQPLSKLSLGDKQDADVGLKQVTYKRADGTEKTVSLHQLFDTNADTNTDTSHWMPYTPPPPPQPLGMQSEAEKAAAAEEMDEPEPQTRIYRAMVTIEETVGADGEHKVVAHSPQLVEDEQPRSFLERMALRQMRWEDARQQQDRTMHAMSVKRIRKLKMKKKKYKKLMRRTRNERRKQDRL</sequence>
<evidence type="ECO:0000313" key="8">
    <source>
        <dbReference type="Proteomes" id="UP001239445"/>
    </source>
</evidence>
<evidence type="ECO:0000256" key="3">
    <source>
        <dbReference type="ARBA" id="ARBA00035647"/>
    </source>
</evidence>
<name>A0AAJ0BK50_9PEZI</name>
<evidence type="ECO:0000259" key="6">
    <source>
        <dbReference type="SMART" id="SM01155"/>
    </source>
</evidence>
<feature type="domain" description="Ribosomal protein mS38 C-terminal" evidence="6">
    <location>
        <begin position="313"/>
        <end position="346"/>
    </location>
</feature>
<dbReference type="PANTHER" id="PTHR32035:SF3">
    <property type="entry name" value="SMALL RIBOSOMAL SUBUNIT PROTEIN MS38"/>
    <property type="match status" value="1"/>
</dbReference>
<dbReference type="EMBL" id="MU839830">
    <property type="protein sequence ID" value="KAK1757371.1"/>
    <property type="molecule type" value="Genomic_DNA"/>
</dbReference>
<dbReference type="PANTHER" id="PTHR32035">
    <property type="entry name" value="AURORA KINASE A-INTERACTING PROTEIN"/>
    <property type="match status" value="1"/>
</dbReference>
<comment type="subcellular location">
    <subcellularLocation>
        <location evidence="1">Mitochondrion</location>
    </subcellularLocation>
</comment>
<evidence type="ECO:0000313" key="7">
    <source>
        <dbReference type="EMBL" id="KAK1757371.1"/>
    </source>
</evidence>
<dbReference type="Pfam" id="PF08213">
    <property type="entry name" value="COX24_C"/>
    <property type="match status" value="1"/>
</dbReference>
<reference evidence="7" key="1">
    <citation type="submission" date="2023-06" db="EMBL/GenBank/DDBJ databases">
        <title>Genome-scale phylogeny and comparative genomics of the fungal order Sordariales.</title>
        <authorList>
            <consortium name="Lawrence Berkeley National Laboratory"/>
            <person name="Hensen N."/>
            <person name="Bonometti L."/>
            <person name="Westerberg I."/>
            <person name="Brannstrom I.O."/>
            <person name="Guillou S."/>
            <person name="Cros-Aarteil S."/>
            <person name="Calhoun S."/>
            <person name="Haridas S."/>
            <person name="Kuo A."/>
            <person name="Mondo S."/>
            <person name="Pangilinan J."/>
            <person name="Riley R."/>
            <person name="Labutti K."/>
            <person name="Andreopoulos B."/>
            <person name="Lipzen A."/>
            <person name="Chen C."/>
            <person name="Yanf M."/>
            <person name="Daum C."/>
            <person name="Ng V."/>
            <person name="Clum A."/>
            <person name="Steindorff A."/>
            <person name="Ohm R."/>
            <person name="Martin F."/>
            <person name="Silar P."/>
            <person name="Natvig D."/>
            <person name="Lalanne C."/>
            <person name="Gautier V."/>
            <person name="Ament-Velasquez S.L."/>
            <person name="Kruys A."/>
            <person name="Hutchinson M.I."/>
            <person name="Powell A.J."/>
            <person name="Barry K."/>
            <person name="Miller A.N."/>
            <person name="Grigoriev I.V."/>
            <person name="Debuchy R."/>
            <person name="Gladieux P."/>
            <person name="Thoren M.H."/>
            <person name="Johannesson H."/>
        </authorList>
    </citation>
    <scope>NUCLEOTIDE SEQUENCE</scope>
    <source>
        <strain evidence="7">PSN4</strain>
    </source>
</reference>
<dbReference type="SMART" id="SM01155">
    <property type="entry name" value="DUF1713"/>
    <property type="match status" value="1"/>
</dbReference>
<evidence type="ECO:0000256" key="4">
    <source>
        <dbReference type="ARBA" id="ARBA00035682"/>
    </source>
</evidence>
<dbReference type="GO" id="GO:0005739">
    <property type="term" value="C:mitochondrion"/>
    <property type="evidence" value="ECO:0007669"/>
    <property type="project" value="UniProtKB-SubCell"/>
</dbReference>
<comment type="similarity">
    <text evidence="3">Belongs to the mitochondrion-specific ribosomal protein mS38 family.</text>
</comment>
<protein>
    <recommendedName>
        <fullName evidence="4">Small ribosomal subunit protein mS38</fullName>
    </recommendedName>
</protein>
<dbReference type="AlphaFoldDB" id="A0AAJ0BK50"/>
<keyword evidence="2" id="KW-0496">Mitochondrion</keyword>
<feature type="region of interest" description="Disordered" evidence="5">
    <location>
        <begin position="1"/>
        <end position="24"/>
    </location>
</feature>
<proteinExistence type="inferred from homology"/>
<evidence type="ECO:0000256" key="2">
    <source>
        <dbReference type="ARBA" id="ARBA00023128"/>
    </source>
</evidence>
<dbReference type="InterPro" id="IPR013177">
    <property type="entry name" value="Ribosomal_mS38_C"/>
</dbReference>
<evidence type="ECO:0000256" key="1">
    <source>
        <dbReference type="ARBA" id="ARBA00004173"/>
    </source>
</evidence>
<keyword evidence="8" id="KW-1185">Reference proteome</keyword>
<accession>A0AAJ0BK50</accession>
<gene>
    <name evidence="7" type="ORF">QBC47DRAFT_375808</name>
</gene>
<feature type="region of interest" description="Disordered" evidence="5">
    <location>
        <begin position="36"/>
        <end position="102"/>
    </location>
</feature>